<evidence type="ECO:0000256" key="2">
    <source>
        <dbReference type="SAM" id="MobiDB-lite"/>
    </source>
</evidence>
<dbReference type="CDD" id="cd06257">
    <property type="entry name" value="DnaJ"/>
    <property type="match status" value="1"/>
</dbReference>
<dbReference type="Pfam" id="PF00226">
    <property type="entry name" value="DnaJ"/>
    <property type="match status" value="1"/>
</dbReference>
<gene>
    <name evidence="4" type="ORF">Ctob_011192</name>
</gene>
<evidence type="ECO:0000313" key="5">
    <source>
        <dbReference type="Proteomes" id="UP000037460"/>
    </source>
</evidence>
<name>A0A0M0K863_9EUKA</name>
<evidence type="ECO:0000313" key="4">
    <source>
        <dbReference type="EMBL" id="KOO34979.1"/>
    </source>
</evidence>
<dbReference type="PRINTS" id="PR00625">
    <property type="entry name" value="JDOMAIN"/>
</dbReference>
<dbReference type="InterPro" id="IPR036869">
    <property type="entry name" value="J_dom_sf"/>
</dbReference>
<feature type="region of interest" description="Disordered" evidence="2">
    <location>
        <begin position="182"/>
        <end position="202"/>
    </location>
</feature>
<organism evidence="4 5">
    <name type="scientific">Chrysochromulina tobinii</name>
    <dbReference type="NCBI Taxonomy" id="1460289"/>
    <lineage>
        <taxon>Eukaryota</taxon>
        <taxon>Haptista</taxon>
        <taxon>Haptophyta</taxon>
        <taxon>Prymnesiophyceae</taxon>
        <taxon>Prymnesiales</taxon>
        <taxon>Chrysochromulinaceae</taxon>
        <taxon>Chrysochromulina</taxon>
    </lineage>
</organism>
<proteinExistence type="predicted"/>
<accession>A0A0M0K863</accession>
<feature type="domain" description="J" evidence="3">
    <location>
        <begin position="13"/>
        <end position="82"/>
    </location>
</feature>
<dbReference type="SUPFAM" id="SSF46565">
    <property type="entry name" value="Chaperone J-domain"/>
    <property type="match status" value="1"/>
</dbReference>
<evidence type="ECO:0000259" key="3">
    <source>
        <dbReference type="PROSITE" id="PS50076"/>
    </source>
</evidence>
<dbReference type="PANTHER" id="PTHR44145:SF3">
    <property type="entry name" value="DNAJ HOMOLOG SUBFAMILY A MEMBER 3, MITOCHONDRIAL"/>
    <property type="match status" value="1"/>
</dbReference>
<sequence>MRTVAARVNLTPSHYAMLGVPRDFTEAQLRKQYRLLAMRYHPDAADRNGIDPQEALERFTALQTAYSVLSDPERRRRYDMQERLQHRREWRRAWDVLVPAGLPPGSPLLVPLPAATDDDEVGRKLRLSAEMDAKEQAREAQLLELMGRGVSAQEAAQYCDGVTAVDELAALIASDAAALEAGEEASIEEPQAPSSHHARGGSSFCIVS</sequence>
<keyword evidence="1" id="KW-0143">Chaperone</keyword>
<dbReference type="InterPro" id="IPR051938">
    <property type="entry name" value="Apopto_cytoskel_mod"/>
</dbReference>
<dbReference type="Gene3D" id="1.10.287.110">
    <property type="entry name" value="DnaJ domain"/>
    <property type="match status" value="1"/>
</dbReference>
<dbReference type="Proteomes" id="UP000037460">
    <property type="component" value="Unassembled WGS sequence"/>
</dbReference>
<comment type="caution">
    <text evidence="4">The sequence shown here is derived from an EMBL/GenBank/DDBJ whole genome shotgun (WGS) entry which is preliminary data.</text>
</comment>
<evidence type="ECO:0000256" key="1">
    <source>
        <dbReference type="ARBA" id="ARBA00023186"/>
    </source>
</evidence>
<dbReference type="PROSITE" id="PS50076">
    <property type="entry name" value="DNAJ_2"/>
    <property type="match status" value="1"/>
</dbReference>
<dbReference type="PROSITE" id="PS00636">
    <property type="entry name" value="DNAJ_1"/>
    <property type="match status" value="1"/>
</dbReference>
<reference evidence="5" key="1">
    <citation type="journal article" date="2015" name="PLoS Genet.">
        <title>Genome Sequence and Transcriptome Analyses of Chrysochromulina tobin: Metabolic Tools for Enhanced Algal Fitness in the Prominent Order Prymnesiales (Haptophyceae).</title>
        <authorList>
            <person name="Hovde B.T."/>
            <person name="Deodato C.R."/>
            <person name="Hunsperger H.M."/>
            <person name="Ryken S.A."/>
            <person name="Yost W."/>
            <person name="Jha R.K."/>
            <person name="Patterson J."/>
            <person name="Monnat R.J. Jr."/>
            <person name="Barlow S.B."/>
            <person name="Starkenburg S.R."/>
            <person name="Cattolico R.A."/>
        </authorList>
    </citation>
    <scope>NUCLEOTIDE SEQUENCE</scope>
    <source>
        <strain evidence="5">CCMP291</strain>
    </source>
</reference>
<dbReference type="InterPro" id="IPR001623">
    <property type="entry name" value="DnaJ_domain"/>
</dbReference>
<keyword evidence="5" id="KW-1185">Reference proteome</keyword>
<dbReference type="SMART" id="SM00271">
    <property type="entry name" value="DnaJ"/>
    <property type="match status" value="1"/>
</dbReference>
<dbReference type="EMBL" id="JWZX01001024">
    <property type="protein sequence ID" value="KOO34979.1"/>
    <property type="molecule type" value="Genomic_DNA"/>
</dbReference>
<protein>
    <submittedName>
        <fullName evidence="4">Chaperone protein</fullName>
    </submittedName>
</protein>
<dbReference type="PANTHER" id="PTHR44145">
    <property type="entry name" value="DNAJ HOMOLOG SUBFAMILY A MEMBER 3, MITOCHONDRIAL"/>
    <property type="match status" value="1"/>
</dbReference>
<dbReference type="InterPro" id="IPR018253">
    <property type="entry name" value="DnaJ_domain_CS"/>
</dbReference>
<dbReference type="AlphaFoldDB" id="A0A0M0K863"/>
<dbReference type="OrthoDB" id="10250354at2759"/>